<dbReference type="Proteomes" id="UP001356427">
    <property type="component" value="Unassembled WGS sequence"/>
</dbReference>
<proteinExistence type="predicted"/>
<sequence>MLAQLSSAVRSSSLTQLCCVVSLLVQPLGNTATGRVLLTGVFWGWQADALQPGLANNTVERGASVGTRSDAQAQHTTRPGGLWVTST</sequence>
<protein>
    <submittedName>
        <fullName evidence="2">Uncharacterized protein</fullName>
    </submittedName>
</protein>
<evidence type="ECO:0000313" key="3">
    <source>
        <dbReference type="Proteomes" id="UP001356427"/>
    </source>
</evidence>
<keyword evidence="3" id="KW-1185">Reference proteome</keyword>
<dbReference type="AlphaFoldDB" id="A0AAN8LX92"/>
<evidence type="ECO:0000313" key="2">
    <source>
        <dbReference type="EMBL" id="KAK6317042.1"/>
    </source>
</evidence>
<comment type="caution">
    <text evidence="2">The sequence shown here is derived from an EMBL/GenBank/DDBJ whole genome shotgun (WGS) entry which is preliminary data.</text>
</comment>
<evidence type="ECO:0000256" key="1">
    <source>
        <dbReference type="SAM" id="MobiDB-lite"/>
    </source>
</evidence>
<name>A0AAN8LX92_9TELE</name>
<organism evidence="2 3">
    <name type="scientific">Coregonus suidteri</name>
    <dbReference type="NCBI Taxonomy" id="861788"/>
    <lineage>
        <taxon>Eukaryota</taxon>
        <taxon>Metazoa</taxon>
        <taxon>Chordata</taxon>
        <taxon>Craniata</taxon>
        <taxon>Vertebrata</taxon>
        <taxon>Euteleostomi</taxon>
        <taxon>Actinopterygii</taxon>
        <taxon>Neopterygii</taxon>
        <taxon>Teleostei</taxon>
        <taxon>Protacanthopterygii</taxon>
        <taxon>Salmoniformes</taxon>
        <taxon>Salmonidae</taxon>
        <taxon>Coregoninae</taxon>
        <taxon>Coregonus</taxon>
    </lineage>
</organism>
<reference evidence="2 3" key="1">
    <citation type="submission" date="2021-04" db="EMBL/GenBank/DDBJ databases">
        <authorList>
            <person name="De Guttry C."/>
            <person name="Zahm M."/>
            <person name="Klopp C."/>
            <person name="Cabau C."/>
            <person name="Louis A."/>
            <person name="Berthelot C."/>
            <person name="Parey E."/>
            <person name="Roest Crollius H."/>
            <person name="Montfort J."/>
            <person name="Robinson-Rechavi M."/>
            <person name="Bucao C."/>
            <person name="Bouchez O."/>
            <person name="Gislard M."/>
            <person name="Lluch J."/>
            <person name="Milhes M."/>
            <person name="Lampietro C."/>
            <person name="Lopez Roques C."/>
            <person name="Donnadieu C."/>
            <person name="Braasch I."/>
            <person name="Desvignes T."/>
            <person name="Postlethwait J."/>
            <person name="Bobe J."/>
            <person name="Wedekind C."/>
            <person name="Guiguen Y."/>
        </authorList>
    </citation>
    <scope>NUCLEOTIDE SEQUENCE [LARGE SCALE GENOMIC DNA]</scope>
    <source>
        <strain evidence="2">Cs_M1</strain>
        <tissue evidence="2">Blood</tissue>
    </source>
</reference>
<accession>A0AAN8LX92</accession>
<gene>
    <name evidence="2" type="ORF">J4Q44_G00124420</name>
</gene>
<dbReference type="EMBL" id="JAGTTL010000010">
    <property type="protein sequence ID" value="KAK6317042.1"/>
    <property type="molecule type" value="Genomic_DNA"/>
</dbReference>
<feature type="region of interest" description="Disordered" evidence="1">
    <location>
        <begin position="65"/>
        <end position="87"/>
    </location>
</feature>
<feature type="compositionally biased region" description="Polar residues" evidence="1">
    <location>
        <begin position="66"/>
        <end position="77"/>
    </location>
</feature>